<dbReference type="PANTHER" id="PTHR35971:SF5">
    <property type="entry name" value="OBSCURIN LIKE CYTOSKELETAL ADAPTOR 1"/>
    <property type="match status" value="1"/>
</dbReference>
<dbReference type="InterPro" id="IPR052385">
    <property type="entry name" value="Obscurin/Obscurin-like_Reg"/>
</dbReference>
<dbReference type="Pfam" id="PF07679">
    <property type="entry name" value="I-set"/>
    <property type="match status" value="1"/>
</dbReference>
<dbReference type="EMBL" id="UYJE01009016">
    <property type="protein sequence ID" value="VDI69307.1"/>
    <property type="molecule type" value="Genomic_DNA"/>
</dbReference>
<dbReference type="SUPFAM" id="SSF52540">
    <property type="entry name" value="P-loop containing nucleoside triphosphate hydrolases"/>
    <property type="match status" value="1"/>
</dbReference>
<gene>
    <name evidence="6" type="ORF">MGAL_10B078187</name>
</gene>
<name>A0A8B6GUB3_MYTGA</name>
<dbReference type="Gene3D" id="3.40.50.300">
    <property type="entry name" value="P-loop containing nucleotide triphosphate hydrolases"/>
    <property type="match status" value="1"/>
</dbReference>
<dbReference type="SMART" id="SM00409">
    <property type="entry name" value="IG"/>
    <property type="match status" value="1"/>
</dbReference>
<dbReference type="InterPro" id="IPR007110">
    <property type="entry name" value="Ig-like_dom"/>
</dbReference>
<keyword evidence="2" id="KW-0963">Cytoplasm</keyword>
<evidence type="ECO:0000256" key="2">
    <source>
        <dbReference type="ARBA" id="ARBA00022490"/>
    </source>
</evidence>
<dbReference type="AlphaFoldDB" id="A0A8B6GUB3"/>
<dbReference type="InterPro" id="IPR013783">
    <property type="entry name" value="Ig-like_fold"/>
</dbReference>
<dbReference type="SUPFAM" id="SSF48726">
    <property type="entry name" value="Immunoglobulin"/>
    <property type="match status" value="1"/>
</dbReference>
<organism evidence="6 7">
    <name type="scientific">Mytilus galloprovincialis</name>
    <name type="common">Mediterranean mussel</name>
    <dbReference type="NCBI Taxonomy" id="29158"/>
    <lineage>
        <taxon>Eukaryota</taxon>
        <taxon>Metazoa</taxon>
        <taxon>Spiralia</taxon>
        <taxon>Lophotrochozoa</taxon>
        <taxon>Mollusca</taxon>
        <taxon>Bivalvia</taxon>
        <taxon>Autobranchia</taxon>
        <taxon>Pteriomorphia</taxon>
        <taxon>Mytilida</taxon>
        <taxon>Mytiloidea</taxon>
        <taxon>Mytilidae</taxon>
        <taxon>Mytilinae</taxon>
        <taxon>Mytilus</taxon>
    </lineage>
</organism>
<evidence type="ECO:0000256" key="3">
    <source>
        <dbReference type="ARBA" id="ARBA00022553"/>
    </source>
</evidence>
<dbReference type="OrthoDB" id="6133052at2759"/>
<dbReference type="InterPro" id="IPR036179">
    <property type="entry name" value="Ig-like_dom_sf"/>
</dbReference>
<dbReference type="InterPro" id="IPR013098">
    <property type="entry name" value="Ig_I-set"/>
</dbReference>
<dbReference type="Proteomes" id="UP000596742">
    <property type="component" value="Unassembled WGS sequence"/>
</dbReference>
<reference evidence="6" key="1">
    <citation type="submission" date="2018-11" db="EMBL/GenBank/DDBJ databases">
        <authorList>
            <person name="Alioto T."/>
            <person name="Alioto T."/>
        </authorList>
    </citation>
    <scope>NUCLEOTIDE SEQUENCE</scope>
</reference>
<dbReference type="Gene3D" id="2.60.40.10">
    <property type="entry name" value="Immunoglobulins"/>
    <property type="match status" value="1"/>
</dbReference>
<comment type="caution">
    <text evidence="6">The sequence shown here is derived from an EMBL/GenBank/DDBJ whole genome shotgun (WGS) entry which is preliminary data.</text>
</comment>
<accession>A0A8B6GUB3</accession>
<feature type="domain" description="Ig-like" evidence="5">
    <location>
        <begin position="13"/>
        <end position="83"/>
    </location>
</feature>
<evidence type="ECO:0000256" key="4">
    <source>
        <dbReference type="ARBA" id="ARBA00023157"/>
    </source>
</evidence>
<comment type="subcellular location">
    <subcellularLocation>
        <location evidence="1">Cytoplasm</location>
    </subcellularLocation>
</comment>
<dbReference type="GO" id="GO:0005737">
    <property type="term" value="C:cytoplasm"/>
    <property type="evidence" value="ECO:0007669"/>
    <property type="project" value="UniProtKB-SubCell"/>
</dbReference>
<dbReference type="InterPro" id="IPR003599">
    <property type="entry name" value="Ig_sub"/>
</dbReference>
<evidence type="ECO:0000313" key="6">
    <source>
        <dbReference type="EMBL" id="VDI69307.1"/>
    </source>
</evidence>
<sequence length="171" mass="19607">MFTSEFNHIKCIEGEMLQLNCSVYSEDIIVEWSKDDAKIKQNKNISIEIDGKNHYMTVKNAQLSDAGQYVMVAGNVRKQRTVTVEVLPEAINRLQEKDRTRYIELMQSSEVEKRYYVRIMVVGKESVGKTSLVRRLLMKNIDDVVSTDGVDIVVDQCKINIEDGSWLIDGK</sequence>
<protein>
    <recommendedName>
        <fullName evidence="5">Ig-like domain-containing protein</fullName>
    </recommendedName>
</protein>
<dbReference type="PANTHER" id="PTHR35971">
    <property type="entry name" value="SI:DKEY-31G6.6"/>
    <property type="match status" value="1"/>
</dbReference>
<evidence type="ECO:0000313" key="7">
    <source>
        <dbReference type="Proteomes" id="UP000596742"/>
    </source>
</evidence>
<keyword evidence="3" id="KW-0597">Phosphoprotein</keyword>
<keyword evidence="4" id="KW-1015">Disulfide bond</keyword>
<proteinExistence type="predicted"/>
<keyword evidence="7" id="KW-1185">Reference proteome</keyword>
<dbReference type="PROSITE" id="PS50835">
    <property type="entry name" value="IG_LIKE"/>
    <property type="match status" value="1"/>
</dbReference>
<evidence type="ECO:0000259" key="5">
    <source>
        <dbReference type="PROSITE" id="PS50835"/>
    </source>
</evidence>
<evidence type="ECO:0000256" key="1">
    <source>
        <dbReference type="ARBA" id="ARBA00004496"/>
    </source>
</evidence>
<dbReference type="InterPro" id="IPR027417">
    <property type="entry name" value="P-loop_NTPase"/>
</dbReference>